<dbReference type="InParanoid" id="A0A7C8IHP5"/>
<evidence type="ECO:0000313" key="2">
    <source>
        <dbReference type="EMBL" id="KAF2963949.1"/>
    </source>
</evidence>
<feature type="region of interest" description="Disordered" evidence="1">
    <location>
        <begin position="34"/>
        <end position="68"/>
    </location>
</feature>
<protein>
    <submittedName>
        <fullName evidence="2">Uncharacterized protein</fullName>
    </submittedName>
</protein>
<dbReference type="EMBL" id="WUBL01000173">
    <property type="protein sequence ID" value="KAF2963949.1"/>
    <property type="molecule type" value="Genomic_DNA"/>
</dbReference>
<gene>
    <name evidence="2" type="ORF">GQX73_g9611</name>
</gene>
<organism evidence="2 3">
    <name type="scientific">Xylaria multiplex</name>
    <dbReference type="NCBI Taxonomy" id="323545"/>
    <lineage>
        <taxon>Eukaryota</taxon>
        <taxon>Fungi</taxon>
        <taxon>Dikarya</taxon>
        <taxon>Ascomycota</taxon>
        <taxon>Pezizomycotina</taxon>
        <taxon>Sordariomycetes</taxon>
        <taxon>Xylariomycetidae</taxon>
        <taxon>Xylariales</taxon>
        <taxon>Xylariaceae</taxon>
        <taxon>Xylaria</taxon>
    </lineage>
</organism>
<name>A0A7C8IHP5_9PEZI</name>
<dbReference type="AlphaFoldDB" id="A0A7C8IHP5"/>
<evidence type="ECO:0000256" key="1">
    <source>
        <dbReference type="SAM" id="MobiDB-lite"/>
    </source>
</evidence>
<proteinExistence type="predicted"/>
<sequence>MDECVQSCRDGREVHIVPHIDVAGARRVAERRARVGRGQAVADHGRVLGEDGEDGAQRRRVGPEIAAREEPGRVDGALVVVGEDAQGGAVSVPARRIARAELDAERVSDMT</sequence>
<accession>A0A7C8IHP5</accession>
<keyword evidence="3" id="KW-1185">Reference proteome</keyword>
<dbReference type="Proteomes" id="UP000481858">
    <property type="component" value="Unassembled WGS sequence"/>
</dbReference>
<comment type="caution">
    <text evidence="2">The sequence shown here is derived from an EMBL/GenBank/DDBJ whole genome shotgun (WGS) entry which is preliminary data.</text>
</comment>
<reference evidence="2 3" key="1">
    <citation type="submission" date="2019-12" db="EMBL/GenBank/DDBJ databases">
        <title>Draft genome sequence of the ascomycete Xylaria multiplex DSM 110363.</title>
        <authorList>
            <person name="Buettner E."/>
            <person name="Kellner H."/>
        </authorList>
    </citation>
    <scope>NUCLEOTIDE SEQUENCE [LARGE SCALE GENOMIC DNA]</scope>
    <source>
        <strain evidence="2 3">DSM 110363</strain>
    </source>
</reference>
<evidence type="ECO:0000313" key="3">
    <source>
        <dbReference type="Proteomes" id="UP000481858"/>
    </source>
</evidence>